<dbReference type="Ensembl" id="ENSXMAT00000037544.1">
    <property type="protein sequence ID" value="ENSXMAP00000038968.1"/>
    <property type="gene ID" value="ENSXMAG00000022903.1"/>
</dbReference>
<keyword evidence="4" id="KW-1185">Reference proteome</keyword>
<reference evidence="4" key="1">
    <citation type="submission" date="2012-01" db="EMBL/GenBank/DDBJ databases">
        <authorList>
            <person name="Walter R."/>
            <person name="Schartl M."/>
            <person name="Warren W."/>
        </authorList>
    </citation>
    <scope>NUCLEOTIDE SEQUENCE [LARGE SCALE GENOMIC DNA]</scope>
    <source>
        <strain evidence="4">JP 163 A</strain>
    </source>
</reference>
<dbReference type="STRING" id="8083.ENSXMAP00000038968"/>
<sequence length="144" mass="16547">VEDSCPITDSSILLIESFFLTSRFRGEGYQEGFQRGTQRGLHNGWRHGASHGAKLSSEISFYYGFAISWKCLLERQSDDRSRKRLKALEALLNLTQKFPLDDPQSVKLQEDTEKLRAKFRQVCSMLNVPTDFKDYIRTAEGTSF</sequence>
<comment type="similarity">
    <text evidence="1">Belongs to the LTO1 family.</text>
</comment>
<dbReference type="AlphaFoldDB" id="A0A3B5R5M9"/>
<organism evidence="3 4">
    <name type="scientific">Xiphophorus maculatus</name>
    <name type="common">Southern platyfish</name>
    <name type="synonym">Platypoecilus maculatus</name>
    <dbReference type="NCBI Taxonomy" id="8083"/>
    <lineage>
        <taxon>Eukaryota</taxon>
        <taxon>Metazoa</taxon>
        <taxon>Chordata</taxon>
        <taxon>Craniata</taxon>
        <taxon>Vertebrata</taxon>
        <taxon>Euteleostomi</taxon>
        <taxon>Actinopterygii</taxon>
        <taxon>Neopterygii</taxon>
        <taxon>Teleostei</taxon>
        <taxon>Neoteleostei</taxon>
        <taxon>Acanthomorphata</taxon>
        <taxon>Ovalentaria</taxon>
        <taxon>Atherinomorphae</taxon>
        <taxon>Cyprinodontiformes</taxon>
        <taxon>Poeciliidae</taxon>
        <taxon>Poeciliinae</taxon>
        <taxon>Xiphophorus</taxon>
    </lineage>
</organism>
<evidence type="ECO:0000313" key="3">
    <source>
        <dbReference type="Ensembl" id="ENSXMAP00000038968.1"/>
    </source>
</evidence>
<dbReference type="PANTHER" id="PTHR28532:SF1">
    <property type="entry name" value="ORAL CANCER OVEREXPRESSED 1"/>
    <property type="match status" value="1"/>
</dbReference>
<accession>A0A3B5R5M9</accession>
<reference evidence="3" key="4">
    <citation type="submission" date="2025-09" db="UniProtKB">
        <authorList>
            <consortium name="Ensembl"/>
        </authorList>
    </citation>
    <scope>IDENTIFICATION</scope>
    <source>
        <strain evidence="3">JP 163 A</strain>
    </source>
</reference>
<dbReference type="PANTHER" id="PTHR28532">
    <property type="entry name" value="GEO13458P1"/>
    <property type="match status" value="1"/>
</dbReference>
<dbReference type="Pfam" id="PF09811">
    <property type="entry name" value="Yae1_N"/>
    <property type="match status" value="1"/>
</dbReference>
<reference evidence="4" key="2">
    <citation type="journal article" date="2013" name="Nat. Genet.">
        <title>The genome of the platyfish, Xiphophorus maculatus, provides insights into evolutionary adaptation and several complex traits.</title>
        <authorList>
            <person name="Schartl M."/>
            <person name="Walter R.B."/>
            <person name="Shen Y."/>
            <person name="Garcia T."/>
            <person name="Catchen J."/>
            <person name="Amores A."/>
            <person name="Braasch I."/>
            <person name="Chalopin D."/>
            <person name="Volff J.N."/>
            <person name="Lesch K.P."/>
            <person name="Bisazza A."/>
            <person name="Minx P."/>
            <person name="Hillier L."/>
            <person name="Wilson R.K."/>
            <person name="Fuerstenberg S."/>
            <person name="Boore J."/>
            <person name="Searle S."/>
            <person name="Postlethwait J.H."/>
            <person name="Warren W.C."/>
        </authorList>
    </citation>
    <scope>NUCLEOTIDE SEQUENCE [LARGE SCALE GENOMIC DNA]</scope>
    <source>
        <strain evidence="4">JP 163 A</strain>
    </source>
</reference>
<evidence type="ECO:0000313" key="4">
    <source>
        <dbReference type="Proteomes" id="UP000002852"/>
    </source>
</evidence>
<evidence type="ECO:0000256" key="1">
    <source>
        <dbReference type="ARBA" id="ARBA00038090"/>
    </source>
</evidence>
<dbReference type="FunCoup" id="A0A3B5R5M9">
    <property type="interactions" value="286"/>
</dbReference>
<protein>
    <submittedName>
        <fullName evidence="3">LTO1 maturation factor of ABCE1</fullName>
    </submittedName>
</protein>
<dbReference type="InterPro" id="IPR052436">
    <property type="entry name" value="LTO1_adapter"/>
</dbReference>
<dbReference type="GeneTree" id="ENSGT00940000166897"/>
<dbReference type="Proteomes" id="UP000002852">
    <property type="component" value="Unassembled WGS sequence"/>
</dbReference>
<evidence type="ECO:0000259" key="2">
    <source>
        <dbReference type="Pfam" id="PF09811"/>
    </source>
</evidence>
<dbReference type="InterPro" id="IPR019191">
    <property type="entry name" value="Essential_protein_Yae1_N"/>
</dbReference>
<reference evidence="3" key="3">
    <citation type="submission" date="2025-08" db="UniProtKB">
        <authorList>
            <consortium name="Ensembl"/>
        </authorList>
    </citation>
    <scope>IDENTIFICATION</scope>
    <source>
        <strain evidence="3">JP 163 A</strain>
    </source>
</reference>
<dbReference type="InParanoid" id="A0A3B5R5M9"/>
<name>A0A3B5R5M9_XIPMA</name>
<feature type="domain" description="Essential protein Yae1 N-terminal" evidence="2">
    <location>
        <begin position="28"/>
        <end position="66"/>
    </location>
</feature>
<proteinExistence type="inferred from homology"/>